<evidence type="ECO:0000313" key="2">
    <source>
        <dbReference type="EMBL" id="KKM61240.1"/>
    </source>
</evidence>
<comment type="caution">
    <text evidence="2">The sequence shown here is derived from an EMBL/GenBank/DDBJ whole genome shotgun (WGS) entry which is preliminary data.</text>
</comment>
<reference evidence="2" key="1">
    <citation type="journal article" date="2015" name="Nature">
        <title>Complex archaea that bridge the gap between prokaryotes and eukaryotes.</title>
        <authorList>
            <person name="Spang A."/>
            <person name="Saw J.H."/>
            <person name="Jorgensen S.L."/>
            <person name="Zaremba-Niedzwiedzka K."/>
            <person name="Martijn J."/>
            <person name="Lind A.E."/>
            <person name="van Eijk R."/>
            <person name="Schleper C."/>
            <person name="Guy L."/>
            <person name="Ettema T.J."/>
        </authorList>
    </citation>
    <scope>NUCLEOTIDE SEQUENCE</scope>
</reference>
<sequence length="49" mass="4930">MGSMRDVAIGAACIFVGAGVVAEAGGKPALLGALIELMGLALLMWTVKR</sequence>
<organism evidence="2">
    <name type="scientific">marine sediment metagenome</name>
    <dbReference type="NCBI Taxonomy" id="412755"/>
    <lineage>
        <taxon>unclassified sequences</taxon>
        <taxon>metagenomes</taxon>
        <taxon>ecological metagenomes</taxon>
    </lineage>
</organism>
<accession>A0A0F9LAX0</accession>
<feature type="transmembrane region" description="Helical" evidence="1">
    <location>
        <begin position="29"/>
        <end position="47"/>
    </location>
</feature>
<evidence type="ECO:0000256" key="1">
    <source>
        <dbReference type="SAM" id="Phobius"/>
    </source>
</evidence>
<protein>
    <submittedName>
        <fullName evidence="2">Uncharacterized protein</fullName>
    </submittedName>
</protein>
<dbReference type="AlphaFoldDB" id="A0A0F9LAX0"/>
<keyword evidence="1" id="KW-0812">Transmembrane</keyword>
<proteinExistence type="predicted"/>
<gene>
    <name evidence="2" type="ORF">LCGC14_1533600</name>
</gene>
<keyword evidence="1" id="KW-1133">Transmembrane helix</keyword>
<dbReference type="EMBL" id="LAZR01011519">
    <property type="protein sequence ID" value="KKM61240.1"/>
    <property type="molecule type" value="Genomic_DNA"/>
</dbReference>
<keyword evidence="1" id="KW-0472">Membrane</keyword>
<name>A0A0F9LAX0_9ZZZZ</name>